<keyword evidence="6 7" id="KW-0472">Membrane</keyword>
<evidence type="ECO:0000256" key="2">
    <source>
        <dbReference type="ARBA" id="ARBA00022448"/>
    </source>
</evidence>
<dbReference type="GO" id="GO:0005886">
    <property type="term" value="C:plasma membrane"/>
    <property type="evidence" value="ECO:0007669"/>
    <property type="project" value="UniProtKB-SubCell"/>
</dbReference>
<evidence type="ECO:0000256" key="1">
    <source>
        <dbReference type="ARBA" id="ARBA00004651"/>
    </source>
</evidence>
<feature type="transmembrane region" description="Helical" evidence="7">
    <location>
        <begin position="80"/>
        <end position="99"/>
    </location>
</feature>
<evidence type="ECO:0000313" key="10">
    <source>
        <dbReference type="EMBL" id="MBB5494316.1"/>
    </source>
</evidence>
<name>A0A840WRN8_9ACTN</name>
<evidence type="ECO:0000256" key="3">
    <source>
        <dbReference type="ARBA" id="ARBA00022475"/>
    </source>
</evidence>
<dbReference type="AlphaFoldDB" id="A0A840WRN8"/>
<dbReference type="SUPFAM" id="SSF161098">
    <property type="entry name" value="MetI-like"/>
    <property type="match status" value="1"/>
</dbReference>
<dbReference type="Gene3D" id="1.10.3720.10">
    <property type="entry name" value="MetI-like"/>
    <property type="match status" value="1"/>
</dbReference>
<evidence type="ECO:0000256" key="6">
    <source>
        <dbReference type="ARBA" id="ARBA00023136"/>
    </source>
</evidence>
<comment type="subcellular location">
    <subcellularLocation>
        <location evidence="1 7">Cell membrane</location>
        <topology evidence="1 7">Multi-pass membrane protein</topology>
    </subcellularLocation>
</comment>
<keyword evidence="4 7" id="KW-0812">Transmembrane</keyword>
<feature type="transmembrane region" description="Helical" evidence="7">
    <location>
        <begin position="164"/>
        <end position="188"/>
    </location>
</feature>
<feature type="transmembrane region" description="Helical" evidence="7">
    <location>
        <begin position="130"/>
        <end position="152"/>
    </location>
</feature>
<evidence type="ECO:0000256" key="5">
    <source>
        <dbReference type="ARBA" id="ARBA00022989"/>
    </source>
</evidence>
<dbReference type="GO" id="GO:0055085">
    <property type="term" value="P:transmembrane transport"/>
    <property type="evidence" value="ECO:0007669"/>
    <property type="project" value="InterPro"/>
</dbReference>
<proteinExistence type="inferred from homology"/>
<feature type="region of interest" description="Disordered" evidence="8">
    <location>
        <begin position="1"/>
        <end position="40"/>
    </location>
</feature>
<gene>
    <name evidence="10" type="ORF">HNR07_005453</name>
</gene>
<feature type="transmembrane region" description="Helical" evidence="7">
    <location>
        <begin position="194"/>
        <end position="213"/>
    </location>
</feature>
<dbReference type="InterPro" id="IPR000515">
    <property type="entry name" value="MetI-like"/>
</dbReference>
<reference evidence="10 11" key="1">
    <citation type="submission" date="2020-08" db="EMBL/GenBank/DDBJ databases">
        <title>Sequencing the genomes of 1000 actinobacteria strains.</title>
        <authorList>
            <person name="Klenk H.-P."/>
        </authorList>
    </citation>
    <scope>NUCLEOTIDE SEQUENCE [LARGE SCALE GENOMIC DNA]</scope>
    <source>
        <strain evidence="10 11">DSM 44598</strain>
    </source>
</reference>
<keyword evidence="5 7" id="KW-1133">Transmembrane helix</keyword>
<comment type="caution">
    <text evidence="10">The sequence shown here is derived from an EMBL/GenBank/DDBJ whole genome shotgun (WGS) entry which is preliminary data.</text>
</comment>
<evidence type="ECO:0000313" key="11">
    <source>
        <dbReference type="Proteomes" id="UP000579647"/>
    </source>
</evidence>
<feature type="transmembrane region" description="Helical" evidence="7">
    <location>
        <begin position="246"/>
        <end position="271"/>
    </location>
</feature>
<accession>A0A840WRN8</accession>
<dbReference type="EMBL" id="JACHDO010000001">
    <property type="protein sequence ID" value="MBB5494316.1"/>
    <property type="molecule type" value="Genomic_DNA"/>
</dbReference>
<sequence>MKQRTNAAAPTHGPAPEPSAGNAPGTAPDGAHPGRSRSGRPLLGQHLLGWPLFGRARSAGAGRTAPRRSGARRRSPLRPAVWLPTAVLLVVLGFAWSAVAEEHPYILPALSEVGRTLVGDPLLFLGNAWATLRIALVGVAFGAGTAFVLALLMSEIPLVRRALMPLAVVLNVTPVVAIAPALVVAFGFGMTPKVVVTAIITFFPVLINVATGLRSVPSPVLHVFQTLHASRLEVLFRLRIPSSLPYTLAALRVVLPLSIVGAVVAEFVAAGSSGGLGTMIRNSAATARLDYVYAAITCLAAMGVLMLALVTAVERRLLFWHDSQQEPSR</sequence>
<keyword evidence="2 7" id="KW-0813">Transport</keyword>
<evidence type="ECO:0000256" key="7">
    <source>
        <dbReference type="RuleBase" id="RU363032"/>
    </source>
</evidence>
<dbReference type="Pfam" id="PF00528">
    <property type="entry name" value="BPD_transp_1"/>
    <property type="match status" value="1"/>
</dbReference>
<evidence type="ECO:0000256" key="8">
    <source>
        <dbReference type="SAM" id="MobiDB-lite"/>
    </source>
</evidence>
<evidence type="ECO:0000259" key="9">
    <source>
        <dbReference type="PROSITE" id="PS50928"/>
    </source>
</evidence>
<protein>
    <submittedName>
        <fullName evidence="10">NitT/TauT family transport system permease protein</fullName>
    </submittedName>
</protein>
<dbReference type="InterPro" id="IPR035906">
    <property type="entry name" value="MetI-like_sf"/>
</dbReference>
<organism evidence="10 11">
    <name type="scientific">Nocardiopsis metallicus</name>
    <dbReference type="NCBI Taxonomy" id="179819"/>
    <lineage>
        <taxon>Bacteria</taxon>
        <taxon>Bacillati</taxon>
        <taxon>Actinomycetota</taxon>
        <taxon>Actinomycetes</taxon>
        <taxon>Streptosporangiales</taxon>
        <taxon>Nocardiopsidaceae</taxon>
        <taxon>Nocardiopsis</taxon>
    </lineage>
</organism>
<dbReference type="Proteomes" id="UP000579647">
    <property type="component" value="Unassembled WGS sequence"/>
</dbReference>
<keyword evidence="11" id="KW-1185">Reference proteome</keyword>
<dbReference type="PANTHER" id="PTHR30151">
    <property type="entry name" value="ALKANE SULFONATE ABC TRANSPORTER-RELATED, MEMBRANE SUBUNIT"/>
    <property type="match status" value="1"/>
</dbReference>
<dbReference type="RefSeq" id="WP_184367618.1">
    <property type="nucleotide sequence ID" value="NZ_BAAAKM010000059.1"/>
</dbReference>
<keyword evidence="3" id="KW-1003">Cell membrane</keyword>
<comment type="similarity">
    <text evidence="7">Belongs to the binding-protein-dependent transport system permease family.</text>
</comment>
<feature type="transmembrane region" description="Helical" evidence="7">
    <location>
        <begin position="291"/>
        <end position="313"/>
    </location>
</feature>
<evidence type="ECO:0000256" key="4">
    <source>
        <dbReference type="ARBA" id="ARBA00022692"/>
    </source>
</evidence>
<dbReference type="CDD" id="cd06261">
    <property type="entry name" value="TM_PBP2"/>
    <property type="match status" value="1"/>
</dbReference>
<feature type="domain" description="ABC transmembrane type-1" evidence="9">
    <location>
        <begin position="128"/>
        <end position="314"/>
    </location>
</feature>
<dbReference type="PROSITE" id="PS50928">
    <property type="entry name" value="ABC_TM1"/>
    <property type="match status" value="1"/>
</dbReference>
<dbReference type="PANTHER" id="PTHR30151:SF20">
    <property type="entry name" value="ABC TRANSPORTER PERMEASE PROTEIN HI_0355-RELATED"/>
    <property type="match status" value="1"/>
</dbReference>